<evidence type="ECO:0000313" key="7">
    <source>
        <dbReference type="Proteomes" id="UP001178322"/>
    </source>
</evidence>
<evidence type="ECO:0000256" key="3">
    <source>
        <dbReference type="ARBA" id="ARBA00022741"/>
    </source>
</evidence>
<dbReference type="SMART" id="SM00382">
    <property type="entry name" value="AAA"/>
    <property type="match status" value="1"/>
</dbReference>
<dbReference type="GO" id="GO:0098796">
    <property type="term" value="C:membrane protein complex"/>
    <property type="evidence" value="ECO:0007669"/>
    <property type="project" value="UniProtKB-ARBA"/>
</dbReference>
<gene>
    <name evidence="6" type="ORF">QNH24_02830</name>
</gene>
<dbReference type="GO" id="GO:0016887">
    <property type="term" value="F:ATP hydrolysis activity"/>
    <property type="evidence" value="ECO:0007669"/>
    <property type="project" value="InterPro"/>
</dbReference>
<sequence>MLRVENLVKCYQNGDELLYALNSVSLSIEEGEFVVILGPSGSGKSTLLNVISGLETPDSGSVIYGDYEICGLNQKELTMFRRDKTAFIFQAYHLLPFLNVEANIKMGADLKGNQNITEIIDGVGLRGLEHRLPYELSGGQQQRVSIARALAKKPDFLFCDEPTGALDEETSKQILTYLKELQNQLKFTIIMVTHNASIAQIASKVIKMTSGRIVEIINNAHPCNVNEIKW</sequence>
<dbReference type="Proteomes" id="UP001178322">
    <property type="component" value="Chromosome"/>
</dbReference>
<dbReference type="SUPFAM" id="SSF52540">
    <property type="entry name" value="P-loop containing nucleoside triphosphate hydrolases"/>
    <property type="match status" value="1"/>
</dbReference>
<evidence type="ECO:0000256" key="2">
    <source>
        <dbReference type="ARBA" id="ARBA00022448"/>
    </source>
</evidence>
<feature type="domain" description="ABC transporter" evidence="5">
    <location>
        <begin position="2"/>
        <end position="228"/>
    </location>
</feature>
<accession>A0AAX3WWW7</accession>
<evidence type="ECO:0000259" key="5">
    <source>
        <dbReference type="PROSITE" id="PS50893"/>
    </source>
</evidence>
<dbReference type="CDD" id="cd03255">
    <property type="entry name" value="ABC_MJ0796_LolCDE_FtsE"/>
    <property type="match status" value="1"/>
</dbReference>
<keyword evidence="4 6" id="KW-0067">ATP-binding</keyword>
<dbReference type="GO" id="GO:0005524">
    <property type="term" value="F:ATP binding"/>
    <property type="evidence" value="ECO:0007669"/>
    <property type="project" value="UniProtKB-KW"/>
</dbReference>
<keyword evidence="3" id="KW-0547">Nucleotide-binding</keyword>
<dbReference type="Pfam" id="PF00005">
    <property type="entry name" value="ABC_tran"/>
    <property type="match status" value="1"/>
</dbReference>
<dbReference type="AlphaFoldDB" id="A0AAX3WWW7"/>
<dbReference type="InterPro" id="IPR003593">
    <property type="entry name" value="AAA+_ATPase"/>
</dbReference>
<keyword evidence="2" id="KW-0813">Transport</keyword>
<dbReference type="InterPro" id="IPR017871">
    <property type="entry name" value="ABC_transporter-like_CS"/>
</dbReference>
<dbReference type="PANTHER" id="PTHR42798:SF2">
    <property type="entry name" value="ABC TRANSPORTER ATP-BINDING PROTEIN MG467-RELATED"/>
    <property type="match status" value="1"/>
</dbReference>
<reference evidence="6" key="1">
    <citation type="submission" date="2023-05" db="EMBL/GenBank/DDBJ databases">
        <title>Comparative genomics of Bacillaceae isolates and their secondary metabolite potential.</title>
        <authorList>
            <person name="Song L."/>
            <person name="Nielsen L.J."/>
            <person name="Mohite O."/>
            <person name="Xu X."/>
            <person name="Weber T."/>
            <person name="Kovacs A.T."/>
        </authorList>
    </citation>
    <scope>NUCLEOTIDE SEQUENCE</scope>
    <source>
        <strain evidence="6">LY1</strain>
    </source>
</reference>
<dbReference type="PROSITE" id="PS00211">
    <property type="entry name" value="ABC_TRANSPORTER_1"/>
    <property type="match status" value="1"/>
</dbReference>
<evidence type="ECO:0000256" key="4">
    <source>
        <dbReference type="ARBA" id="ARBA00022840"/>
    </source>
</evidence>
<comment type="similarity">
    <text evidence="1">Belongs to the ABC transporter superfamily.</text>
</comment>
<proteinExistence type="inferred from homology"/>
<evidence type="ECO:0000313" key="6">
    <source>
        <dbReference type="EMBL" id="WHY52185.1"/>
    </source>
</evidence>
<dbReference type="EMBL" id="CP126101">
    <property type="protein sequence ID" value="WHY52185.1"/>
    <property type="molecule type" value="Genomic_DNA"/>
</dbReference>
<dbReference type="InterPro" id="IPR017911">
    <property type="entry name" value="MacB-like_ATP-bd"/>
</dbReference>
<evidence type="ECO:0000256" key="1">
    <source>
        <dbReference type="ARBA" id="ARBA00005417"/>
    </source>
</evidence>
<dbReference type="InterPro" id="IPR003439">
    <property type="entry name" value="ABC_transporter-like_ATP-bd"/>
</dbReference>
<dbReference type="RefSeq" id="WP_283870663.1">
    <property type="nucleotide sequence ID" value="NZ_CP126101.1"/>
</dbReference>
<organism evidence="6 7">
    <name type="scientific">Lysinibacillus pakistanensis</name>
    <dbReference type="NCBI Taxonomy" id="759811"/>
    <lineage>
        <taxon>Bacteria</taxon>
        <taxon>Bacillati</taxon>
        <taxon>Bacillota</taxon>
        <taxon>Bacilli</taxon>
        <taxon>Bacillales</taxon>
        <taxon>Bacillaceae</taxon>
        <taxon>Lysinibacillus</taxon>
    </lineage>
</organism>
<dbReference type="PROSITE" id="PS50893">
    <property type="entry name" value="ABC_TRANSPORTER_2"/>
    <property type="match status" value="1"/>
</dbReference>
<protein>
    <submittedName>
        <fullName evidence="6">ABC transporter ATP-binding protein</fullName>
    </submittedName>
</protein>
<dbReference type="PANTHER" id="PTHR42798">
    <property type="entry name" value="LIPOPROTEIN-RELEASING SYSTEM ATP-BINDING PROTEIN LOLD"/>
    <property type="match status" value="1"/>
</dbReference>
<name>A0AAX3WWW7_9BACI</name>
<dbReference type="GO" id="GO:0022857">
    <property type="term" value="F:transmembrane transporter activity"/>
    <property type="evidence" value="ECO:0007669"/>
    <property type="project" value="UniProtKB-ARBA"/>
</dbReference>
<dbReference type="FunFam" id="3.40.50.300:FF:000032">
    <property type="entry name" value="Export ABC transporter ATP-binding protein"/>
    <property type="match status" value="1"/>
</dbReference>
<dbReference type="Gene3D" id="3.40.50.300">
    <property type="entry name" value="P-loop containing nucleotide triphosphate hydrolases"/>
    <property type="match status" value="1"/>
</dbReference>
<dbReference type="InterPro" id="IPR027417">
    <property type="entry name" value="P-loop_NTPase"/>
</dbReference>